<name>A0A382GYE4_9ZZZZ</name>
<protein>
    <recommendedName>
        <fullName evidence="5">Pyruvate flavodoxin/ferredoxin oxidoreductase pyrimidine binding domain-containing protein</fullName>
    </recommendedName>
</protein>
<organism evidence="4">
    <name type="scientific">marine metagenome</name>
    <dbReference type="NCBI Taxonomy" id="408172"/>
    <lineage>
        <taxon>unclassified sequences</taxon>
        <taxon>metagenomes</taxon>
        <taxon>ecological metagenomes</taxon>
    </lineage>
</organism>
<feature type="domain" description="Pyruvate flavodoxin/ferredoxin oxidoreductase pyrimidine binding" evidence="2">
    <location>
        <begin position="2"/>
        <end position="142"/>
    </location>
</feature>
<dbReference type="SUPFAM" id="SSF52922">
    <property type="entry name" value="TK C-terminal domain-like"/>
    <property type="match status" value="1"/>
</dbReference>
<dbReference type="Gene3D" id="3.40.50.920">
    <property type="match status" value="1"/>
</dbReference>
<dbReference type="AlphaFoldDB" id="A0A382GYE4"/>
<dbReference type="InterPro" id="IPR033412">
    <property type="entry name" value="PFOR_II"/>
</dbReference>
<dbReference type="InterPro" id="IPR002880">
    <property type="entry name" value="Pyrv_Fd/Flavodoxin_OxRdtase_N"/>
</dbReference>
<dbReference type="PANTHER" id="PTHR32154:SF20">
    <property type="entry name" value="2-OXOGLUTARATE OXIDOREDUCTASE SUBUNIT KORA"/>
    <property type="match status" value="1"/>
</dbReference>
<dbReference type="Gene3D" id="3.40.50.970">
    <property type="match status" value="1"/>
</dbReference>
<dbReference type="InterPro" id="IPR029061">
    <property type="entry name" value="THDP-binding"/>
</dbReference>
<evidence type="ECO:0000259" key="2">
    <source>
        <dbReference type="Pfam" id="PF01855"/>
    </source>
</evidence>
<dbReference type="GO" id="GO:0006979">
    <property type="term" value="P:response to oxidative stress"/>
    <property type="evidence" value="ECO:0007669"/>
    <property type="project" value="TreeGrafter"/>
</dbReference>
<dbReference type="InterPro" id="IPR009014">
    <property type="entry name" value="Transketo_C/PFOR_II"/>
</dbReference>
<dbReference type="InterPro" id="IPR050722">
    <property type="entry name" value="Pyruvate:ferred/Flavod_OxRd"/>
</dbReference>
<dbReference type="Pfam" id="PF17147">
    <property type="entry name" value="PFOR_II"/>
    <property type="match status" value="1"/>
</dbReference>
<evidence type="ECO:0000256" key="1">
    <source>
        <dbReference type="ARBA" id="ARBA00023002"/>
    </source>
</evidence>
<sequence length="365" mass="39849">GVLHWMAQHARDLGILVRQAEDEIAVANMVIGAAHVGCRAMCATSGGGFALMTEAIGAAAMMEIPVVYINVQRAGPSTGVPTKTEQGDLWQALGASQGDFERIIVAPQDALDAFSTIPELFNYCDRYQCPGIVISDLLISEGTFSVDPDDINLQPHIDHGEIITSAEGEEEYLRYKDTESGVSPRALPGLEGHVHVAATDEHDQDGVLISDEFTNPIKRRKMVEKRARKLKNIAKEISPPKLEGSANAEVTLIGWGSTYGVIKEAVEQLANKGVTANHLPIKWIVPFHVEAVTEILSNAKRTIIVENNYSGQFYRYLRSETGLNVDGHIRKYDGEPFAPHHIVDAVQEQLAGNADYSVPTQEIMV</sequence>
<feature type="non-terminal residue" evidence="4">
    <location>
        <position position="1"/>
    </location>
</feature>
<keyword evidence="1" id="KW-0560">Oxidoreductase</keyword>
<dbReference type="PANTHER" id="PTHR32154">
    <property type="entry name" value="PYRUVATE-FLAVODOXIN OXIDOREDUCTASE-RELATED"/>
    <property type="match status" value="1"/>
</dbReference>
<dbReference type="EMBL" id="UINC01057732">
    <property type="protein sequence ID" value="SVB79211.1"/>
    <property type="molecule type" value="Genomic_DNA"/>
</dbReference>
<evidence type="ECO:0000259" key="3">
    <source>
        <dbReference type="Pfam" id="PF17147"/>
    </source>
</evidence>
<reference evidence="4" key="1">
    <citation type="submission" date="2018-05" db="EMBL/GenBank/DDBJ databases">
        <authorList>
            <person name="Lanie J.A."/>
            <person name="Ng W.-L."/>
            <person name="Kazmierczak K.M."/>
            <person name="Andrzejewski T.M."/>
            <person name="Davidsen T.M."/>
            <person name="Wayne K.J."/>
            <person name="Tettelin H."/>
            <person name="Glass J.I."/>
            <person name="Rusch D."/>
            <person name="Podicherti R."/>
            <person name="Tsui H.-C.T."/>
            <person name="Winkler M.E."/>
        </authorList>
    </citation>
    <scope>NUCLEOTIDE SEQUENCE</scope>
</reference>
<dbReference type="CDD" id="cd07034">
    <property type="entry name" value="TPP_PYR_PFOR_IOR-alpha_like"/>
    <property type="match status" value="1"/>
</dbReference>
<evidence type="ECO:0000313" key="4">
    <source>
        <dbReference type="EMBL" id="SVB79211.1"/>
    </source>
</evidence>
<accession>A0A382GYE4</accession>
<gene>
    <name evidence="4" type="ORF">METZ01_LOCUS232065</name>
</gene>
<dbReference type="Pfam" id="PF01855">
    <property type="entry name" value="POR_N"/>
    <property type="match status" value="1"/>
</dbReference>
<proteinExistence type="predicted"/>
<evidence type="ECO:0008006" key="5">
    <source>
        <dbReference type="Google" id="ProtNLM"/>
    </source>
</evidence>
<dbReference type="GO" id="GO:0016491">
    <property type="term" value="F:oxidoreductase activity"/>
    <property type="evidence" value="ECO:0007669"/>
    <property type="project" value="UniProtKB-KW"/>
</dbReference>
<feature type="domain" description="Pyruvate:ferredoxin oxidoreductase core" evidence="3">
    <location>
        <begin position="248"/>
        <end position="321"/>
    </location>
</feature>
<dbReference type="SUPFAM" id="SSF52518">
    <property type="entry name" value="Thiamin diphosphate-binding fold (THDP-binding)"/>
    <property type="match status" value="1"/>
</dbReference>